<sequence length="516" mass="59099">MDIKTIVNQKKDLSIVLAIYSILALTLITFFQYNVGGDGASYISIANYYATGNWNNMINGYWSPLYSWLVAPFLVSGFDPVLAVAVSRCVSLVIGFFTIIGVYRLAETFKIDGWVKKFLIVSLLPIILFFALSRVTPDLLVTCLLVYYFSIIFDPKYPLKRSNGILSGLIGGLGYLAKSYIFPLFLVHFSLFNLIHYYKNRKTSVLKNFVLGLAVFFIISGLWVGTISQKYDKLTIGTASDYNHEIIGPQYQEHPIYFLGLIKPPTENAVSIWEEPSTIKLEDWSPFDSWENFQFQLKVLWKNITRSIAFIEYFSLLSLVILMVALVVLFKTESERIKNNLIYLLTTMLIYTGGYCLIFVEIRYLWPVGLLLLLTGFYLIHILYENRIFNSKNRNILLIILMVSFMVTPTVELVSYVSSDGQIPALSSNLKNDYHIQGNIASNDRWAETLSISYYLESHYYGLTANNSSSLEEELESNNIDYYFAWSAPDNFVLSNYQEITGNRIKDLKIYSRLKS</sequence>
<evidence type="ECO:0000313" key="10">
    <source>
        <dbReference type="Proteomes" id="UP000062768"/>
    </source>
</evidence>
<dbReference type="PANTHER" id="PTHR33908">
    <property type="entry name" value="MANNOSYLTRANSFERASE YKCB-RELATED"/>
    <property type="match status" value="1"/>
</dbReference>
<keyword evidence="5 8" id="KW-0812">Transmembrane</keyword>
<reference evidence="9" key="1">
    <citation type="submission" date="2014-09" db="EMBL/GenBank/DDBJ databases">
        <authorList>
            <person name="Wibberg D."/>
        </authorList>
    </citation>
    <scope>NUCLEOTIDE SEQUENCE [LARGE SCALE GENOMIC DNA]</scope>
    <source>
        <strain evidence="9">Mb9</strain>
    </source>
</reference>
<evidence type="ECO:0000256" key="1">
    <source>
        <dbReference type="ARBA" id="ARBA00004651"/>
    </source>
</evidence>
<gene>
    <name evidence="9" type="ORF">MB9_1492</name>
</gene>
<evidence type="ECO:0000256" key="2">
    <source>
        <dbReference type="ARBA" id="ARBA00022475"/>
    </source>
</evidence>
<protein>
    <recommendedName>
        <fullName evidence="11">Glycosyltransferase RgtA/B/C/D-like domain-containing protein</fullName>
    </recommendedName>
</protein>
<evidence type="ECO:0000256" key="6">
    <source>
        <dbReference type="ARBA" id="ARBA00022989"/>
    </source>
</evidence>
<keyword evidence="7 8" id="KW-0472">Membrane</keyword>
<feature type="transmembrane region" description="Helical" evidence="8">
    <location>
        <begin position="205"/>
        <end position="224"/>
    </location>
</feature>
<evidence type="ECO:0008006" key="11">
    <source>
        <dbReference type="Google" id="ProtNLM"/>
    </source>
</evidence>
<keyword evidence="2" id="KW-1003">Cell membrane</keyword>
<dbReference type="GO" id="GO:0016763">
    <property type="term" value="F:pentosyltransferase activity"/>
    <property type="evidence" value="ECO:0007669"/>
    <property type="project" value="TreeGrafter"/>
</dbReference>
<dbReference type="PATRIC" id="fig|2162.10.peg.1558"/>
<feature type="transmembrane region" description="Helical" evidence="8">
    <location>
        <begin position="366"/>
        <end position="384"/>
    </location>
</feature>
<feature type="transmembrane region" description="Helical" evidence="8">
    <location>
        <begin position="118"/>
        <end position="149"/>
    </location>
</feature>
<evidence type="ECO:0000256" key="4">
    <source>
        <dbReference type="ARBA" id="ARBA00022679"/>
    </source>
</evidence>
<dbReference type="InterPro" id="IPR050297">
    <property type="entry name" value="LipidA_mod_glycosyltrf_83"/>
</dbReference>
<feature type="transmembrane region" description="Helical" evidence="8">
    <location>
        <begin position="81"/>
        <end position="106"/>
    </location>
</feature>
<name>A0A0S4FQ32_METFO</name>
<feature type="transmembrane region" description="Helical" evidence="8">
    <location>
        <begin position="396"/>
        <end position="417"/>
    </location>
</feature>
<proteinExistence type="predicted"/>
<organism evidence="9 10">
    <name type="scientific">Methanobacterium formicicum</name>
    <dbReference type="NCBI Taxonomy" id="2162"/>
    <lineage>
        <taxon>Archaea</taxon>
        <taxon>Methanobacteriati</taxon>
        <taxon>Methanobacteriota</taxon>
        <taxon>Methanomada group</taxon>
        <taxon>Methanobacteria</taxon>
        <taxon>Methanobacteriales</taxon>
        <taxon>Methanobacteriaceae</taxon>
        <taxon>Methanobacterium</taxon>
    </lineage>
</organism>
<keyword evidence="6 8" id="KW-1133">Transmembrane helix</keyword>
<dbReference type="RefSeq" id="WP_060537872.1">
    <property type="nucleotide sequence ID" value="NZ_JBGMED010000027.1"/>
</dbReference>
<evidence type="ECO:0000256" key="5">
    <source>
        <dbReference type="ARBA" id="ARBA00022692"/>
    </source>
</evidence>
<keyword evidence="3" id="KW-0328">Glycosyltransferase</keyword>
<feature type="transmembrane region" description="Helical" evidence="8">
    <location>
        <begin position="180"/>
        <end position="198"/>
    </location>
</feature>
<comment type="subcellular location">
    <subcellularLocation>
        <location evidence="1">Cell membrane</location>
        <topology evidence="1">Multi-pass membrane protein</topology>
    </subcellularLocation>
</comment>
<dbReference type="GO" id="GO:0008610">
    <property type="term" value="P:lipid biosynthetic process"/>
    <property type="evidence" value="ECO:0007669"/>
    <property type="project" value="UniProtKB-ARBA"/>
</dbReference>
<keyword evidence="4" id="KW-0808">Transferase</keyword>
<evidence type="ECO:0000256" key="8">
    <source>
        <dbReference type="SAM" id="Phobius"/>
    </source>
</evidence>
<dbReference type="GO" id="GO:0005886">
    <property type="term" value="C:plasma membrane"/>
    <property type="evidence" value="ECO:0007669"/>
    <property type="project" value="UniProtKB-SubCell"/>
</dbReference>
<evidence type="ECO:0000256" key="7">
    <source>
        <dbReference type="ARBA" id="ARBA00023136"/>
    </source>
</evidence>
<accession>A0A0S4FQ32</accession>
<dbReference type="GeneID" id="26739731"/>
<evidence type="ECO:0000313" key="9">
    <source>
        <dbReference type="EMBL" id="CEL25128.1"/>
    </source>
</evidence>
<dbReference type="Proteomes" id="UP000062768">
    <property type="component" value="Chromosome I"/>
</dbReference>
<dbReference type="PANTHER" id="PTHR33908:SF11">
    <property type="entry name" value="MEMBRANE PROTEIN"/>
    <property type="match status" value="1"/>
</dbReference>
<evidence type="ECO:0000256" key="3">
    <source>
        <dbReference type="ARBA" id="ARBA00022676"/>
    </source>
</evidence>
<feature type="transmembrane region" description="Helical" evidence="8">
    <location>
        <begin position="308"/>
        <end position="329"/>
    </location>
</feature>
<keyword evidence="10" id="KW-1185">Reference proteome</keyword>
<dbReference type="AlphaFoldDB" id="A0A0S4FQ32"/>
<feature type="transmembrane region" description="Helical" evidence="8">
    <location>
        <begin position="341"/>
        <end position="360"/>
    </location>
</feature>
<dbReference type="EMBL" id="LN734822">
    <property type="protein sequence ID" value="CEL25128.1"/>
    <property type="molecule type" value="Genomic_DNA"/>
</dbReference>
<feature type="transmembrane region" description="Helical" evidence="8">
    <location>
        <begin position="12"/>
        <end position="33"/>
    </location>
</feature>